<organism evidence="2 3">
    <name type="scientific">Tetradesmus obliquus</name>
    <name type="common">Green alga</name>
    <name type="synonym">Acutodesmus obliquus</name>
    <dbReference type="NCBI Taxonomy" id="3088"/>
    <lineage>
        <taxon>Eukaryota</taxon>
        <taxon>Viridiplantae</taxon>
        <taxon>Chlorophyta</taxon>
        <taxon>core chlorophytes</taxon>
        <taxon>Chlorophyceae</taxon>
        <taxon>CS clade</taxon>
        <taxon>Sphaeropleales</taxon>
        <taxon>Scenedesmaceae</taxon>
        <taxon>Tetradesmus</taxon>
    </lineage>
</organism>
<keyword evidence="3" id="KW-1185">Reference proteome</keyword>
<sequence length="343" mass="35169">MMALLPSNTGLNALPRSRSTVCKPLCAFRAAAKTTKTSRNGNKRSSKLIQPEPEAAVAGSTQYLGLAGFSALVGSALTLAPQTVWELLGSRDVVDVTLTSCEVYGVYWLLVATAAYRLSQAADAGNLSSPTYQRLNAFLALFSLGSTVPFLQGAVSGELSAAPAAAAAALLTASAVSTYIPAYLRSGGSTDVAEIAAGVGDGLKATFRAGRGLTGAFYSLSFWECLVLGLALLGGPILPTVAGDISGSTLLAKDLVGVGTLLYGALVWLLLDADDRGRLGSSTFRALNGACGAVSLAVGVVALAGQYNGIDTNLTNQAVVLVSCLLTAKVYGWQAYQPFKGDE</sequence>
<feature type="transmembrane region" description="Helical" evidence="1">
    <location>
        <begin position="317"/>
        <end position="336"/>
    </location>
</feature>
<gene>
    <name evidence="2" type="ORF">BQ4739_LOCUS7216</name>
</gene>
<accession>A0A383VPR3</accession>
<dbReference type="Proteomes" id="UP000256970">
    <property type="component" value="Unassembled WGS sequence"/>
</dbReference>
<name>A0A383VPR3_TETOB</name>
<keyword evidence="1" id="KW-0812">Transmembrane</keyword>
<dbReference type="AlphaFoldDB" id="A0A383VPR3"/>
<reference evidence="2 3" key="1">
    <citation type="submission" date="2016-10" db="EMBL/GenBank/DDBJ databases">
        <authorList>
            <person name="Cai Z."/>
        </authorList>
    </citation>
    <scope>NUCLEOTIDE SEQUENCE [LARGE SCALE GENOMIC DNA]</scope>
</reference>
<keyword evidence="1" id="KW-1133">Transmembrane helix</keyword>
<evidence type="ECO:0000256" key="1">
    <source>
        <dbReference type="SAM" id="Phobius"/>
    </source>
</evidence>
<feature type="transmembrane region" description="Helical" evidence="1">
    <location>
        <begin position="283"/>
        <end position="305"/>
    </location>
</feature>
<evidence type="ECO:0000313" key="3">
    <source>
        <dbReference type="Proteomes" id="UP000256970"/>
    </source>
</evidence>
<keyword evidence="1" id="KW-0472">Membrane</keyword>
<proteinExistence type="predicted"/>
<feature type="transmembrane region" description="Helical" evidence="1">
    <location>
        <begin position="216"/>
        <end position="238"/>
    </location>
</feature>
<evidence type="ECO:0000313" key="2">
    <source>
        <dbReference type="EMBL" id="SZX66809.1"/>
    </source>
</evidence>
<protein>
    <submittedName>
        <fullName evidence="2">Uncharacterized protein</fullName>
    </submittedName>
</protein>
<feature type="transmembrane region" description="Helical" evidence="1">
    <location>
        <begin position="250"/>
        <end position="271"/>
    </location>
</feature>
<dbReference type="EMBL" id="FNXT01000746">
    <property type="protein sequence ID" value="SZX66809.1"/>
    <property type="molecule type" value="Genomic_DNA"/>
</dbReference>